<evidence type="ECO:0000256" key="1">
    <source>
        <dbReference type="ARBA" id="ARBA00011009"/>
    </source>
</evidence>
<reference evidence="22" key="1">
    <citation type="submission" date="2016-09" db="EMBL/GenBank/DDBJ databases">
        <authorList>
            <person name="Koehorst J."/>
        </authorList>
    </citation>
    <scope>NUCLEOTIDE SEQUENCE [LARGE SCALE GENOMIC DNA]</scope>
</reference>
<evidence type="ECO:0000256" key="13">
    <source>
        <dbReference type="HAMAP-Rule" id="MF_00394"/>
    </source>
</evidence>
<dbReference type="GO" id="GO:0046167">
    <property type="term" value="P:glycerol-3-phosphate biosynthetic process"/>
    <property type="evidence" value="ECO:0007669"/>
    <property type="project" value="UniProtKB-UniRule"/>
</dbReference>
<comment type="catalytic activity">
    <reaction evidence="13">
        <text>sn-glycerol 3-phosphate + NAD(+) = dihydroxyacetone phosphate + NADH + H(+)</text>
        <dbReference type="Rhea" id="RHEA:11092"/>
        <dbReference type="ChEBI" id="CHEBI:15378"/>
        <dbReference type="ChEBI" id="CHEBI:57540"/>
        <dbReference type="ChEBI" id="CHEBI:57597"/>
        <dbReference type="ChEBI" id="CHEBI:57642"/>
        <dbReference type="ChEBI" id="CHEBI:57945"/>
        <dbReference type="EC" id="1.1.1.94"/>
    </reaction>
</comment>
<dbReference type="PROSITE" id="PS00957">
    <property type="entry name" value="NAD_G3PDH"/>
    <property type="match status" value="1"/>
</dbReference>
<feature type="binding site" evidence="15">
    <location>
        <begin position="256"/>
        <end position="257"/>
    </location>
    <ligand>
        <name>substrate</name>
    </ligand>
</feature>
<evidence type="ECO:0000259" key="19">
    <source>
        <dbReference type="Pfam" id="PF01210"/>
    </source>
</evidence>
<feature type="binding site" evidence="13">
    <location>
        <position position="141"/>
    </location>
    <ligand>
        <name>NADPH</name>
        <dbReference type="ChEBI" id="CHEBI:57783"/>
    </ligand>
</feature>
<keyword evidence="2 13" id="KW-0444">Lipid biosynthesis</keyword>
<evidence type="ECO:0000256" key="10">
    <source>
        <dbReference type="ARBA" id="ARBA00066687"/>
    </source>
</evidence>
<feature type="binding site" evidence="16">
    <location>
        <position position="256"/>
    </location>
    <ligand>
        <name>NAD(+)</name>
        <dbReference type="ChEBI" id="CHEBI:57540"/>
    </ligand>
</feature>
<evidence type="ECO:0000256" key="18">
    <source>
        <dbReference type="SAM" id="SignalP"/>
    </source>
</evidence>
<evidence type="ECO:0000313" key="22">
    <source>
        <dbReference type="Proteomes" id="UP000176204"/>
    </source>
</evidence>
<dbReference type="UniPathway" id="UPA00940"/>
<accession>A0A1C7PEF2</accession>
<evidence type="ECO:0000256" key="8">
    <source>
        <dbReference type="ARBA" id="ARBA00023264"/>
    </source>
</evidence>
<dbReference type="Proteomes" id="UP000176204">
    <property type="component" value="Chromosome I"/>
</dbReference>
<sequence>MITLRKTAVIGAGSWGSVLALAASFSGDEVVLWTRSVEQARTLAETRMGMHAACPDHLLPDNVRVTADLRETLDADLVLVVVPSVAMRSVAAMLRDAGLSEKSVVLSCTKGIEKDSLLRMSEILREYLPNTVGVLSGPNHAEDICLGLPSATLVGFEEEEISAAVQRRLASPSFRIYSSSDLVGMELGGSIKNVFAIGAGICDGLGLGDNAKAAMVTRGLAEMTRIGLAYGGKAETFMGLSGMGDLIVTCYSKHSRNLQVGRLVAEGKSVEEAVASLGMVAEGVPNTLSIYQMSRKANARTPIVDVIYGILYEGKYPLCGLQELMDRALCAERIADN</sequence>
<feature type="binding site" evidence="13">
    <location>
        <position position="257"/>
    </location>
    <ligand>
        <name>sn-glycerol 3-phosphate</name>
        <dbReference type="ChEBI" id="CHEBI:57597"/>
    </ligand>
</feature>
<dbReference type="GO" id="GO:0051287">
    <property type="term" value="F:NAD binding"/>
    <property type="evidence" value="ECO:0007669"/>
    <property type="project" value="InterPro"/>
</dbReference>
<keyword evidence="13" id="KW-0547">Nucleotide-binding</keyword>
<evidence type="ECO:0000256" key="6">
    <source>
        <dbReference type="ARBA" id="ARBA00023098"/>
    </source>
</evidence>
<dbReference type="InterPro" id="IPR011128">
    <property type="entry name" value="G3P_DH_NAD-dep_N"/>
</dbReference>
<keyword evidence="3 13" id="KW-0521">NADP</keyword>
<dbReference type="GO" id="GO:0006650">
    <property type="term" value="P:glycerophospholipid metabolic process"/>
    <property type="evidence" value="ECO:0007669"/>
    <property type="project" value="UniProtKB-UniRule"/>
</dbReference>
<feature type="binding site" evidence="13">
    <location>
        <position position="280"/>
    </location>
    <ligand>
        <name>NADPH</name>
        <dbReference type="ChEBI" id="CHEBI:57783"/>
    </ligand>
</feature>
<comment type="function">
    <text evidence="13">Catalyzes the reduction of the glycolytic intermediate dihydroxyacetone phosphate (DHAP) to sn-glycerol 3-phosphate (G3P), the key precursor for phospholipid synthesis.</text>
</comment>
<feature type="binding site" evidence="13">
    <location>
        <position position="245"/>
    </location>
    <ligand>
        <name>sn-glycerol 3-phosphate</name>
        <dbReference type="ChEBI" id="CHEBI:57597"/>
    </ligand>
</feature>
<dbReference type="EMBL" id="LT629973">
    <property type="protein sequence ID" value="SEH71051.1"/>
    <property type="molecule type" value="Genomic_DNA"/>
</dbReference>
<evidence type="ECO:0000256" key="15">
    <source>
        <dbReference type="PIRSR" id="PIRSR000114-2"/>
    </source>
</evidence>
<evidence type="ECO:0000313" key="21">
    <source>
        <dbReference type="EMBL" id="SEH71051.1"/>
    </source>
</evidence>
<feature type="binding site" evidence="15">
    <location>
        <position position="110"/>
    </location>
    <ligand>
        <name>substrate</name>
    </ligand>
</feature>
<dbReference type="SUPFAM" id="SSF48179">
    <property type="entry name" value="6-phosphogluconate dehydrogenase C-terminal domain-like"/>
    <property type="match status" value="1"/>
</dbReference>
<feature type="domain" description="Glycerol-3-phosphate dehydrogenase NAD-dependent N-terminal" evidence="19">
    <location>
        <begin position="7"/>
        <end position="160"/>
    </location>
</feature>
<feature type="active site" description="Proton acceptor" evidence="13 14">
    <location>
        <position position="192"/>
    </location>
</feature>
<dbReference type="PATRIC" id="fig|1679444.3.peg.314"/>
<dbReference type="Gene3D" id="1.10.1040.10">
    <property type="entry name" value="N-(1-d-carboxylethyl)-l-norvaline Dehydrogenase, domain 2"/>
    <property type="match status" value="1"/>
</dbReference>
<dbReference type="FunFam" id="3.40.50.720:FF:000019">
    <property type="entry name" value="Glycerol-3-phosphate dehydrogenase [NAD(P)+]"/>
    <property type="match status" value="1"/>
</dbReference>
<comment type="caution">
    <text evidence="13">Lacks conserved residue(s) required for the propagation of feature annotation.</text>
</comment>
<dbReference type="GO" id="GO:0005829">
    <property type="term" value="C:cytosol"/>
    <property type="evidence" value="ECO:0007669"/>
    <property type="project" value="TreeGrafter"/>
</dbReference>
<evidence type="ECO:0000256" key="16">
    <source>
        <dbReference type="PIRSR" id="PIRSR000114-3"/>
    </source>
</evidence>
<evidence type="ECO:0000256" key="5">
    <source>
        <dbReference type="ARBA" id="ARBA00023027"/>
    </source>
</evidence>
<organism evidence="21 22">
    <name type="scientific">Akkermansia glycaniphila</name>
    <dbReference type="NCBI Taxonomy" id="1679444"/>
    <lineage>
        <taxon>Bacteria</taxon>
        <taxon>Pseudomonadati</taxon>
        <taxon>Verrucomicrobiota</taxon>
        <taxon>Verrucomicrobiia</taxon>
        <taxon>Verrucomicrobiales</taxon>
        <taxon>Akkermansiaceae</taxon>
        <taxon>Akkermansia</taxon>
    </lineage>
</organism>
<dbReference type="InterPro" id="IPR006168">
    <property type="entry name" value="G3P_DH_NAD-dep"/>
</dbReference>
<dbReference type="FunFam" id="1.10.1040.10:FF:000001">
    <property type="entry name" value="Glycerol-3-phosphate dehydrogenase [NAD(P)+]"/>
    <property type="match status" value="1"/>
</dbReference>
<evidence type="ECO:0000256" key="3">
    <source>
        <dbReference type="ARBA" id="ARBA00022857"/>
    </source>
</evidence>
<dbReference type="Pfam" id="PF07479">
    <property type="entry name" value="NAD_Gly3P_dh_C"/>
    <property type="match status" value="1"/>
</dbReference>
<dbReference type="Pfam" id="PF01210">
    <property type="entry name" value="NAD_Gly3P_dh_N"/>
    <property type="match status" value="1"/>
</dbReference>
<keyword evidence="22" id="KW-1185">Reference proteome</keyword>
<keyword evidence="6 13" id="KW-0443">Lipid metabolism</keyword>
<feature type="chain" id="PRO_5014266557" description="Glycerol-3-phosphate dehydrogenase [NAD(P)+]" evidence="18">
    <location>
        <begin position="23"/>
        <end position="337"/>
    </location>
</feature>
<keyword evidence="4 13" id="KW-0560">Oxidoreductase</keyword>
<feature type="binding site" evidence="16">
    <location>
        <position position="141"/>
    </location>
    <ligand>
        <name>NAD(+)</name>
        <dbReference type="ChEBI" id="CHEBI:57540"/>
    </ligand>
</feature>
<keyword evidence="13" id="KW-0963">Cytoplasm</keyword>
<dbReference type="PRINTS" id="PR00077">
    <property type="entry name" value="GPDHDRGNASE"/>
</dbReference>
<feature type="binding site" evidence="13">
    <location>
        <position position="256"/>
    </location>
    <ligand>
        <name>sn-glycerol 3-phosphate</name>
        <dbReference type="ChEBI" id="CHEBI:57597"/>
    </ligand>
</feature>
<feature type="binding site" evidence="13">
    <location>
        <position position="255"/>
    </location>
    <ligand>
        <name>sn-glycerol 3-phosphate</name>
        <dbReference type="ChEBI" id="CHEBI:57597"/>
    </ligand>
</feature>
<dbReference type="STRING" id="1679444.PYTT_0146"/>
<dbReference type="InterPro" id="IPR036291">
    <property type="entry name" value="NAD(P)-bd_dom_sf"/>
</dbReference>
<keyword evidence="8 13" id="KW-1208">Phospholipid metabolism</keyword>
<dbReference type="InterPro" id="IPR013328">
    <property type="entry name" value="6PGD_dom2"/>
</dbReference>
<dbReference type="GO" id="GO:0141152">
    <property type="term" value="F:glycerol-3-phosphate dehydrogenase (NAD+) activity"/>
    <property type="evidence" value="ECO:0007669"/>
    <property type="project" value="RHEA"/>
</dbReference>
<feature type="binding site" evidence="13">
    <location>
        <position position="282"/>
    </location>
    <ligand>
        <name>NADPH</name>
        <dbReference type="ChEBI" id="CHEBI:57783"/>
    </ligand>
</feature>
<dbReference type="HAMAP" id="MF_00394">
    <property type="entry name" value="NAD_Glyc3P_dehydrog"/>
    <property type="match status" value="1"/>
</dbReference>
<dbReference type="InterPro" id="IPR006109">
    <property type="entry name" value="G3P_DH_NAD-dep_C"/>
</dbReference>
<dbReference type="Gene3D" id="3.40.50.720">
    <property type="entry name" value="NAD(P)-binding Rossmann-like Domain"/>
    <property type="match status" value="1"/>
</dbReference>
<evidence type="ECO:0000256" key="11">
    <source>
        <dbReference type="ARBA" id="ARBA00069372"/>
    </source>
</evidence>
<dbReference type="NCBIfam" id="NF000940">
    <property type="entry name" value="PRK00094.1-2"/>
    <property type="match status" value="1"/>
</dbReference>
<feature type="binding site" evidence="13">
    <location>
        <position position="110"/>
    </location>
    <ligand>
        <name>NADPH</name>
        <dbReference type="ChEBI" id="CHEBI:57783"/>
    </ligand>
</feature>
<evidence type="ECO:0000259" key="20">
    <source>
        <dbReference type="Pfam" id="PF07479"/>
    </source>
</evidence>
<feature type="binding site" evidence="13">
    <location>
        <position position="256"/>
    </location>
    <ligand>
        <name>NADPH</name>
        <dbReference type="ChEBI" id="CHEBI:57783"/>
    </ligand>
</feature>
<keyword evidence="18" id="KW-0732">Signal</keyword>
<dbReference type="GO" id="GO:0141153">
    <property type="term" value="F:glycerol-3-phosphate dehydrogenase (NADP+) activity"/>
    <property type="evidence" value="ECO:0007669"/>
    <property type="project" value="RHEA"/>
</dbReference>
<feature type="binding site" evidence="13">
    <location>
        <position position="35"/>
    </location>
    <ligand>
        <name>NADPH</name>
        <dbReference type="ChEBI" id="CHEBI:57783"/>
    </ligand>
</feature>
<feature type="binding site" evidence="13">
    <location>
        <position position="14"/>
    </location>
    <ligand>
        <name>NADPH</name>
        <dbReference type="ChEBI" id="CHEBI:57783"/>
    </ligand>
</feature>
<dbReference type="AlphaFoldDB" id="A0A1C7PEF2"/>
<proteinExistence type="inferred from homology"/>
<comment type="pathway">
    <text evidence="13">Membrane lipid metabolism; glycerophospholipid metabolism.</text>
</comment>
<dbReference type="PIRSF" id="PIRSF000114">
    <property type="entry name" value="Glycerol-3-P_dh"/>
    <property type="match status" value="1"/>
</dbReference>
<evidence type="ECO:0000256" key="2">
    <source>
        <dbReference type="ARBA" id="ARBA00022516"/>
    </source>
</evidence>
<dbReference type="RefSeq" id="WP_067772273.1">
    <property type="nucleotide sequence ID" value="NZ_LIGX01000002.1"/>
</dbReference>
<evidence type="ECO:0000256" key="7">
    <source>
        <dbReference type="ARBA" id="ARBA00023209"/>
    </source>
</evidence>
<feature type="binding site" evidence="13">
    <location>
        <position position="15"/>
    </location>
    <ligand>
        <name>NADPH</name>
        <dbReference type="ChEBI" id="CHEBI:57783"/>
    </ligand>
</feature>
<comment type="similarity">
    <text evidence="1 13 17">Belongs to the NAD-dependent glycerol-3-phosphate dehydrogenase family.</text>
</comment>
<comment type="catalytic activity">
    <reaction evidence="9">
        <text>sn-glycerol 3-phosphate + NADP(+) = dihydroxyacetone phosphate + NADPH + H(+)</text>
        <dbReference type="Rhea" id="RHEA:11096"/>
        <dbReference type="ChEBI" id="CHEBI:15378"/>
        <dbReference type="ChEBI" id="CHEBI:57597"/>
        <dbReference type="ChEBI" id="CHEBI:57642"/>
        <dbReference type="ChEBI" id="CHEBI:57783"/>
        <dbReference type="ChEBI" id="CHEBI:58349"/>
        <dbReference type="EC" id="1.1.1.94"/>
    </reaction>
    <physiologicalReaction direction="right-to-left" evidence="9">
        <dbReference type="Rhea" id="RHEA:11098"/>
    </physiologicalReaction>
</comment>
<name>A0A1C7PEF2_9BACT</name>
<evidence type="ECO:0000256" key="9">
    <source>
        <dbReference type="ARBA" id="ARBA00052716"/>
    </source>
</evidence>
<dbReference type="EC" id="1.1.1.94" evidence="10 13"/>
<dbReference type="KEGG" id="agl:PYTT_0146"/>
<protein>
    <recommendedName>
        <fullName evidence="11 13">Glycerol-3-phosphate dehydrogenase [NAD(P)+]</fullName>
        <ecNumber evidence="10 13">1.1.1.94</ecNumber>
    </recommendedName>
    <alternativeName>
        <fullName evidence="13">NAD(P)(+)-dependent glycerol-3-phosphate dehydrogenase</fullName>
    </alternativeName>
    <alternativeName>
        <fullName evidence="12 13">NAD(P)H-dependent dihydroxyacetone-phosphate reductase</fullName>
    </alternativeName>
</protein>
<feature type="binding site" evidence="16">
    <location>
        <begin position="11"/>
        <end position="16"/>
    </location>
    <ligand>
        <name>NAD(+)</name>
        <dbReference type="ChEBI" id="CHEBI:57540"/>
    </ligand>
</feature>
<evidence type="ECO:0000256" key="4">
    <source>
        <dbReference type="ARBA" id="ARBA00023002"/>
    </source>
</evidence>
<feature type="binding site" evidence="13">
    <location>
        <position position="192"/>
    </location>
    <ligand>
        <name>sn-glycerol 3-phosphate</name>
        <dbReference type="ChEBI" id="CHEBI:57597"/>
    </ligand>
</feature>
<dbReference type="OrthoDB" id="9812273at2"/>
<dbReference type="GO" id="GO:0005975">
    <property type="term" value="P:carbohydrate metabolic process"/>
    <property type="evidence" value="ECO:0007669"/>
    <property type="project" value="InterPro"/>
</dbReference>
<dbReference type="PANTHER" id="PTHR11728">
    <property type="entry name" value="GLYCEROL-3-PHOSPHATE DEHYDROGENASE"/>
    <property type="match status" value="1"/>
</dbReference>
<dbReference type="NCBIfam" id="NF000942">
    <property type="entry name" value="PRK00094.1-4"/>
    <property type="match status" value="1"/>
</dbReference>
<dbReference type="GO" id="GO:0008654">
    <property type="term" value="P:phospholipid biosynthetic process"/>
    <property type="evidence" value="ECO:0007669"/>
    <property type="project" value="UniProtKB-KW"/>
</dbReference>
<dbReference type="InterPro" id="IPR008927">
    <property type="entry name" value="6-PGluconate_DH-like_C_sf"/>
</dbReference>
<dbReference type="SUPFAM" id="SSF51735">
    <property type="entry name" value="NAD(P)-binding Rossmann-fold domains"/>
    <property type="match status" value="1"/>
</dbReference>
<evidence type="ECO:0000256" key="14">
    <source>
        <dbReference type="PIRSR" id="PIRSR000114-1"/>
    </source>
</evidence>
<feature type="signal peptide" evidence="18">
    <location>
        <begin position="1"/>
        <end position="22"/>
    </location>
</feature>
<keyword evidence="5 13" id="KW-0520">NAD</keyword>
<feature type="binding site" evidence="13">
    <location>
        <position position="137"/>
    </location>
    <ligand>
        <name>sn-glycerol 3-phosphate</name>
        <dbReference type="ChEBI" id="CHEBI:57597"/>
    </ligand>
</feature>
<feature type="binding site" evidence="13">
    <location>
        <position position="110"/>
    </location>
    <ligand>
        <name>sn-glycerol 3-phosphate</name>
        <dbReference type="ChEBI" id="CHEBI:57597"/>
    </ligand>
</feature>
<feature type="domain" description="Glycerol-3-phosphate dehydrogenase NAD-dependent C-terminal" evidence="20">
    <location>
        <begin position="181"/>
        <end position="317"/>
    </location>
</feature>
<dbReference type="GO" id="GO:0046168">
    <property type="term" value="P:glycerol-3-phosphate catabolic process"/>
    <property type="evidence" value="ECO:0007669"/>
    <property type="project" value="InterPro"/>
</dbReference>
<gene>
    <name evidence="13" type="primary">gpsA</name>
    <name evidence="21" type="ORF">PYTT_0146</name>
</gene>
<evidence type="ECO:0000256" key="12">
    <source>
        <dbReference type="ARBA" id="ARBA00080511"/>
    </source>
</evidence>
<comment type="subcellular location">
    <subcellularLocation>
        <location evidence="13">Cytoplasm</location>
    </subcellularLocation>
</comment>
<evidence type="ECO:0000256" key="17">
    <source>
        <dbReference type="RuleBase" id="RU000437"/>
    </source>
</evidence>
<keyword evidence="7 13" id="KW-0594">Phospholipid biosynthesis</keyword>
<dbReference type="PANTHER" id="PTHR11728:SF1">
    <property type="entry name" value="GLYCEROL-3-PHOSPHATE DEHYDROGENASE [NAD(+)] 2, CHLOROPLASTIC"/>
    <property type="match status" value="1"/>
</dbReference>